<dbReference type="Proteomes" id="UP001597314">
    <property type="component" value="Unassembled WGS sequence"/>
</dbReference>
<sequence length="174" mass="18432">MTRRGGHRRHDGDGRSGDRDDEGPALRDILAGALQARSAPVQAEAAVLAALAQAPDSVEARLAAYRFYFYDHRLAEALPHADAIVQAMARRLNVATDWRLVGPEDAPFAALDEAPGLYLQALLAWGYASLRIGAEADGVAALEKVVALDPADRFGARRVLAVVAAHAADAAAED</sequence>
<comment type="caution">
    <text evidence="2">The sequence shown here is derived from an EMBL/GenBank/DDBJ whole genome shotgun (WGS) entry which is preliminary data.</text>
</comment>
<organism evidence="2 3">
    <name type="scientific">Rhodoplanes azumiensis</name>
    <dbReference type="NCBI Taxonomy" id="1897628"/>
    <lineage>
        <taxon>Bacteria</taxon>
        <taxon>Pseudomonadati</taxon>
        <taxon>Pseudomonadota</taxon>
        <taxon>Alphaproteobacteria</taxon>
        <taxon>Hyphomicrobiales</taxon>
        <taxon>Nitrobacteraceae</taxon>
        <taxon>Rhodoplanes</taxon>
    </lineage>
</organism>
<evidence type="ECO:0000313" key="2">
    <source>
        <dbReference type="EMBL" id="MFD2182331.1"/>
    </source>
</evidence>
<keyword evidence="3" id="KW-1185">Reference proteome</keyword>
<gene>
    <name evidence="2" type="ORF">ACFSOX_09220</name>
</gene>
<evidence type="ECO:0008006" key="4">
    <source>
        <dbReference type="Google" id="ProtNLM"/>
    </source>
</evidence>
<proteinExistence type="predicted"/>
<protein>
    <recommendedName>
        <fullName evidence="4">Tetratricopeptide repeat protein</fullName>
    </recommendedName>
</protein>
<evidence type="ECO:0000256" key="1">
    <source>
        <dbReference type="SAM" id="MobiDB-lite"/>
    </source>
</evidence>
<evidence type="ECO:0000313" key="3">
    <source>
        <dbReference type="Proteomes" id="UP001597314"/>
    </source>
</evidence>
<dbReference type="RefSeq" id="WP_378477510.1">
    <property type="nucleotide sequence ID" value="NZ_JBHUIW010000008.1"/>
</dbReference>
<reference evidence="3" key="1">
    <citation type="journal article" date="2019" name="Int. J. Syst. Evol. Microbiol.">
        <title>The Global Catalogue of Microorganisms (GCM) 10K type strain sequencing project: providing services to taxonomists for standard genome sequencing and annotation.</title>
        <authorList>
            <consortium name="The Broad Institute Genomics Platform"/>
            <consortium name="The Broad Institute Genome Sequencing Center for Infectious Disease"/>
            <person name="Wu L."/>
            <person name="Ma J."/>
        </authorList>
    </citation>
    <scope>NUCLEOTIDE SEQUENCE [LARGE SCALE GENOMIC DNA]</scope>
    <source>
        <strain evidence="3">CGMCC 1.6774</strain>
    </source>
</reference>
<feature type="compositionally biased region" description="Basic and acidic residues" evidence="1">
    <location>
        <begin position="10"/>
        <end position="23"/>
    </location>
</feature>
<feature type="region of interest" description="Disordered" evidence="1">
    <location>
        <begin position="1"/>
        <end position="23"/>
    </location>
</feature>
<accession>A0ABW5AJT8</accession>
<name>A0ABW5AJT8_9BRAD</name>
<dbReference type="EMBL" id="JBHUIW010000008">
    <property type="protein sequence ID" value="MFD2182331.1"/>
    <property type="molecule type" value="Genomic_DNA"/>
</dbReference>